<gene>
    <name evidence="1" type="ORF">SAMN04489764_1806</name>
</gene>
<evidence type="ECO:0000313" key="1">
    <source>
        <dbReference type="EMBL" id="SDQ71120.1"/>
    </source>
</evidence>
<evidence type="ECO:0000313" key="2">
    <source>
        <dbReference type="Proteomes" id="UP000217103"/>
    </source>
</evidence>
<accession>A0A1H1D3V7</accession>
<sequence>MKLYRAVENIGTRLLGMFVPRVKAEAACGAYYVGCWSQCWQCNFGPCCALCRENCGCADYACG</sequence>
<organism evidence="1 2">
    <name type="scientific">Thermostaphylospora chromogena</name>
    <dbReference type="NCBI Taxonomy" id="35622"/>
    <lineage>
        <taxon>Bacteria</taxon>
        <taxon>Bacillati</taxon>
        <taxon>Actinomycetota</taxon>
        <taxon>Actinomycetes</taxon>
        <taxon>Streptosporangiales</taxon>
        <taxon>Thermomonosporaceae</taxon>
        <taxon>Thermostaphylospora</taxon>
    </lineage>
</organism>
<dbReference type="Proteomes" id="UP000217103">
    <property type="component" value="Unassembled WGS sequence"/>
</dbReference>
<dbReference type="STRING" id="35622.SAMN04489764_1806"/>
<protein>
    <submittedName>
        <fullName evidence="1">Uncharacterized protein</fullName>
    </submittedName>
</protein>
<dbReference type="EMBL" id="FNKK01000002">
    <property type="protein sequence ID" value="SDQ71120.1"/>
    <property type="molecule type" value="Genomic_DNA"/>
</dbReference>
<reference evidence="1 2" key="1">
    <citation type="submission" date="2016-10" db="EMBL/GenBank/DDBJ databases">
        <authorList>
            <person name="de Groot N.N."/>
        </authorList>
    </citation>
    <scope>NUCLEOTIDE SEQUENCE [LARGE SCALE GENOMIC DNA]</scope>
    <source>
        <strain evidence="1 2">DSM 43794</strain>
    </source>
</reference>
<dbReference type="RefSeq" id="WP_131815483.1">
    <property type="nucleotide sequence ID" value="NZ_FNKK01000002.1"/>
</dbReference>
<dbReference type="OrthoDB" id="4333478at2"/>
<keyword evidence="2" id="KW-1185">Reference proteome</keyword>
<dbReference type="AlphaFoldDB" id="A0A1H1D3V7"/>
<name>A0A1H1D3V7_9ACTN</name>
<proteinExistence type="predicted"/>